<dbReference type="EMBL" id="JARAKH010000039">
    <property type="protein sequence ID" value="KAK8382251.1"/>
    <property type="molecule type" value="Genomic_DNA"/>
</dbReference>
<organism evidence="2 3">
    <name type="scientific">Scylla paramamosain</name>
    <name type="common">Mud crab</name>
    <dbReference type="NCBI Taxonomy" id="85552"/>
    <lineage>
        <taxon>Eukaryota</taxon>
        <taxon>Metazoa</taxon>
        <taxon>Ecdysozoa</taxon>
        <taxon>Arthropoda</taxon>
        <taxon>Crustacea</taxon>
        <taxon>Multicrustacea</taxon>
        <taxon>Malacostraca</taxon>
        <taxon>Eumalacostraca</taxon>
        <taxon>Eucarida</taxon>
        <taxon>Decapoda</taxon>
        <taxon>Pleocyemata</taxon>
        <taxon>Brachyura</taxon>
        <taxon>Eubrachyura</taxon>
        <taxon>Portunoidea</taxon>
        <taxon>Portunidae</taxon>
        <taxon>Portuninae</taxon>
        <taxon>Scylla</taxon>
    </lineage>
</organism>
<evidence type="ECO:0000313" key="2">
    <source>
        <dbReference type="EMBL" id="KAK8382251.1"/>
    </source>
</evidence>
<keyword evidence="3" id="KW-1185">Reference proteome</keyword>
<evidence type="ECO:0000256" key="1">
    <source>
        <dbReference type="SAM" id="Coils"/>
    </source>
</evidence>
<reference evidence="2 3" key="1">
    <citation type="submission" date="2023-03" db="EMBL/GenBank/DDBJ databases">
        <title>High-quality genome of Scylla paramamosain provides insights in environmental adaptation.</title>
        <authorList>
            <person name="Zhang L."/>
        </authorList>
    </citation>
    <scope>NUCLEOTIDE SEQUENCE [LARGE SCALE GENOMIC DNA]</scope>
    <source>
        <strain evidence="2">LZ_2023a</strain>
        <tissue evidence="2">Muscle</tissue>
    </source>
</reference>
<accession>A0AAW0T5L7</accession>
<comment type="caution">
    <text evidence="2">The sequence shown here is derived from an EMBL/GenBank/DDBJ whole genome shotgun (WGS) entry which is preliminary data.</text>
</comment>
<protein>
    <submittedName>
        <fullName evidence="2">Uncharacterized protein</fullName>
    </submittedName>
</protein>
<feature type="coiled-coil region" evidence="1">
    <location>
        <begin position="27"/>
        <end position="61"/>
    </location>
</feature>
<dbReference type="Proteomes" id="UP001487740">
    <property type="component" value="Unassembled WGS sequence"/>
</dbReference>
<gene>
    <name evidence="2" type="ORF">O3P69_015286</name>
</gene>
<evidence type="ECO:0000313" key="3">
    <source>
        <dbReference type="Proteomes" id="UP001487740"/>
    </source>
</evidence>
<sequence length="70" mass="8119">MSLQLWAGVYLRWVVDQGPQEAAWLVVKELRERDSALRSKVSRLRRQLQDLEREALEVGILSPTMELEVA</sequence>
<proteinExistence type="predicted"/>
<dbReference type="AlphaFoldDB" id="A0AAW0T5L7"/>
<keyword evidence="1" id="KW-0175">Coiled coil</keyword>
<name>A0AAW0T5L7_SCYPA</name>